<reference evidence="11" key="1">
    <citation type="journal article" date="2019" name="Int. J. Syst. Evol. Microbiol.">
        <title>The Global Catalogue of Microorganisms (GCM) 10K type strain sequencing project: providing services to taxonomists for standard genome sequencing and annotation.</title>
        <authorList>
            <consortium name="The Broad Institute Genomics Platform"/>
            <consortium name="The Broad Institute Genome Sequencing Center for Infectious Disease"/>
            <person name="Wu L."/>
            <person name="Ma J."/>
        </authorList>
    </citation>
    <scope>NUCLEOTIDE SEQUENCE [LARGE SCALE GENOMIC DNA]</scope>
    <source>
        <strain evidence="11">CCUG 37865</strain>
    </source>
</reference>
<feature type="transmembrane region" description="Helical" evidence="7">
    <location>
        <begin position="224"/>
        <end position="247"/>
    </location>
</feature>
<comment type="similarity">
    <text evidence="2">Belongs to the peptidase A24 family.</text>
</comment>
<comment type="caution">
    <text evidence="10">The sequence shown here is derived from an EMBL/GenBank/DDBJ whole genome shotgun (WGS) entry which is preliminary data.</text>
</comment>
<dbReference type="EC" id="3.4.23.-" evidence="10"/>
<dbReference type="Proteomes" id="UP001595882">
    <property type="component" value="Unassembled WGS sequence"/>
</dbReference>
<keyword evidence="10" id="KW-0378">Hydrolase</keyword>
<evidence type="ECO:0000256" key="7">
    <source>
        <dbReference type="SAM" id="Phobius"/>
    </source>
</evidence>
<dbReference type="PANTHER" id="PTHR30487:SF0">
    <property type="entry name" value="PREPILIN LEADER PEPTIDASE_N-METHYLTRANSFERASE-RELATED"/>
    <property type="match status" value="1"/>
</dbReference>
<name>A0ABV8WXG1_9BACI</name>
<protein>
    <submittedName>
        <fullName evidence="10">Prepilin peptidase</fullName>
        <ecNumber evidence="10">3.4.23.-</ecNumber>
    </submittedName>
</protein>
<evidence type="ECO:0000256" key="6">
    <source>
        <dbReference type="ARBA" id="ARBA00023136"/>
    </source>
</evidence>
<evidence type="ECO:0000256" key="1">
    <source>
        <dbReference type="ARBA" id="ARBA00004651"/>
    </source>
</evidence>
<evidence type="ECO:0000256" key="5">
    <source>
        <dbReference type="ARBA" id="ARBA00022989"/>
    </source>
</evidence>
<feature type="transmembrane region" description="Helical" evidence="7">
    <location>
        <begin position="74"/>
        <end position="93"/>
    </location>
</feature>
<feature type="transmembrane region" description="Helical" evidence="7">
    <location>
        <begin position="123"/>
        <end position="141"/>
    </location>
</feature>
<dbReference type="PANTHER" id="PTHR30487">
    <property type="entry name" value="TYPE 4 PREPILIN-LIKE PROTEINS LEADER PEPTIDE-PROCESSING ENZYME"/>
    <property type="match status" value="1"/>
</dbReference>
<proteinExistence type="inferred from homology"/>
<dbReference type="InterPro" id="IPR050882">
    <property type="entry name" value="Prepilin_peptidase/N-MTase"/>
</dbReference>
<feature type="domain" description="Prepilin type IV endopeptidase peptidase" evidence="8">
    <location>
        <begin position="104"/>
        <end position="207"/>
    </location>
</feature>
<evidence type="ECO:0000256" key="2">
    <source>
        <dbReference type="ARBA" id="ARBA00005801"/>
    </source>
</evidence>
<dbReference type="Pfam" id="PF01478">
    <property type="entry name" value="Peptidase_A24"/>
    <property type="match status" value="1"/>
</dbReference>
<evidence type="ECO:0000256" key="3">
    <source>
        <dbReference type="ARBA" id="ARBA00022475"/>
    </source>
</evidence>
<keyword evidence="11" id="KW-1185">Reference proteome</keyword>
<evidence type="ECO:0000256" key="4">
    <source>
        <dbReference type="ARBA" id="ARBA00022692"/>
    </source>
</evidence>
<dbReference type="RefSeq" id="WP_390252504.1">
    <property type="nucleotide sequence ID" value="NZ_JBHSDT010000008.1"/>
</dbReference>
<organism evidence="10 11">
    <name type="scientific">Gracilibacillus xinjiangensis</name>
    <dbReference type="NCBI Taxonomy" id="1193282"/>
    <lineage>
        <taxon>Bacteria</taxon>
        <taxon>Bacillati</taxon>
        <taxon>Bacillota</taxon>
        <taxon>Bacilli</taxon>
        <taxon>Bacillales</taxon>
        <taxon>Bacillaceae</taxon>
        <taxon>Gracilibacillus</taxon>
    </lineage>
</organism>
<dbReference type="Pfam" id="PF06750">
    <property type="entry name" value="A24_N_bact"/>
    <property type="match status" value="1"/>
</dbReference>
<accession>A0ABV8WXG1</accession>
<feature type="transmembrane region" description="Helical" evidence="7">
    <location>
        <begin position="99"/>
        <end position="116"/>
    </location>
</feature>
<keyword evidence="5 7" id="KW-1133">Transmembrane helix</keyword>
<feature type="transmembrane region" description="Helical" evidence="7">
    <location>
        <begin position="147"/>
        <end position="167"/>
    </location>
</feature>
<dbReference type="Gene3D" id="1.20.120.1220">
    <property type="match status" value="1"/>
</dbReference>
<dbReference type="InterPro" id="IPR000045">
    <property type="entry name" value="Prepilin_IV_endopep_pep"/>
</dbReference>
<evidence type="ECO:0000313" key="10">
    <source>
        <dbReference type="EMBL" id="MFC4403967.1"/>
    </source>
</evidence>
<dbReference type="EMBL" id="JBHSDT010000008">
    <property type="protein sequence ID" value="MFC4403967.1"/>
    <property type="molecule type" value="Genomic_DNA"/>
</dbReference>
<dbReference type="GO" id="GO:0016787">
    <property type="term" value="F:hydrolase activity"/>
    <property type="evidence" value="ECO:0007669"/>
    <property type="project" value="UniProtKB-KW"/>
</dbReference>
<gene>
    <name evidence="10" type="ORF">ACFOY7_12900</name>
</gene>
<sequence length="249" mass="27736">MDIIYSVCIFMIGLVFGSFFNVVGIRIPERTFFSLNRSKCLHCHHSLSWKELIPLLSFSIQKGKCKHCTQKISPIYPIVELISGIGFLFSYHVLGHSEALLTALLLISLFSIIMMTDWKYMIIPNKILLFFLPLFTISILLDTPDHLHLNLFGAAFGYGVIAVIILASSGGMGAGDMKLLGLLGFVVGFPKVLSVLLLAAVFGLITAFMLLILGKTMKSTPIPFGPSLALAAYIIFIYGDSWFYPFYYW</sequence>
<feature type="transmembrane region" description="Helical" evidence="7">
    <location>
        <begin position="179"/>
        <end position="212"/>
    </location>
</feature>
<keyword evidence="6 7" id="KW-0472">Membrane</keyword>
<evidence type="ECO:0000313" key="11">
    <source>
        <dbReference type="Proteomes" id="UP001595882"/>
    </source>
</evidence>
<dbReference type="InterPro" id="IPR010627">
    <property type="entry name" value="Prepilin_pept_A24_N"/>
</dbReference>
<evidence type="ECO:0000259" key="9">
    <source>
        <dbReference type="Pfam" id="PF06750"/>
    </source>
</evidence>
<evidence type="ECO:0000259" key="8">
    <source>
        <dbReference type="Pfam" id="PF01478"/>
    </source>
</evidence>
<feature type="transmembrane region" description="Helical" evidence="7">
    <location>
        <begin position="6"/>
        <end position="27"/>
    </location>
</feature>
<comment type="subcellular location">
    <subcellularLocation>
        <location evidence="1">Cell membrane</location>
        <topology evidence="1">Multi-pass membrane protein</topology>
    </subcellularLocation>
</comment>
<keyword evidence="3" id="KW-1003">Cell membrane</keyword>
<keyword evidence="4 7" id="KW-0812">Transmembrane</keyword>
<feature type="domain" description="Prepilin peptidase A24 N-terminal" evidence="9">
    <location>
        <begin position="12"/>
        <end position="91"/>
    </location>
</feature>